<dbReference type="GO" id="GO:0005975">
    <property type="term" value="P:carbohydrate metabolic process"/>
    <property type="evidence" value="ECO:0007669"/>
    <property type="project" value="InterPro"/>
</dbReference>
<evidence type="ECO:0000313" key="5">
    <source>
        <dbReference type="Proteomes" id="UP000017148"/>
    </source>
</evidence>
<dbReference type="InterPro" id="IPR011330">
    <property type="entry name" value="Glyco_hydro/deAcase_b/a-brl"/>
</dbReference>
<sequence length="825" mass="91380">MKYLSVLTAMLLCAVSLSFGRAHSLSAPVNNPPQLIVLGSDDNTSTEGMEWIVEYLASKTHADGTPLRMSFYSNTLRGWDDAQSDLVQIHARAYQDGHEVSSHTHDHMYFLNTAPEVWSSEEQGMIENPDYRYRASRDSIQAMIEKNIEKLKMAGVPREHMQGFRVPYLAFTDPAFTEINNAGFVYDHSVTESQGGPAGNNWPYTMENGVRNEPWYMQNYDVHVGSHRGLWQLPVYSFQAHPDDWGYLQEQASWNTEGEITGLDYNMWANPEGGHKLNKTQSINALKYTLDQSLEGTRAPMTIGMHSQYYVDDYDASGFPHMENYQDRREVIEAFIDYALTKDNVWFVTGAQVIQFMENPVSASSFDPDNYTWEVDDDHGDDDDDHGDDDGDHGDDDGDFDVYTELLGRASWSSWADDFGTGSEANVDDADEMNVILELTQGEKPEDDDDWPSASATASVAETFDGVTHIEISYTADASFTVGVGTDAQGFSTEVSAGTNETETIAISDLDYVWGDDELIMEDISGITFGTVEEGPVEITLTSVKVIGVDFDDDDHGDDDGDDSDDDHGDDNGDTSPIDVVSFYSNMEKDSDAVIVEDDNIITITRPEGEGAWASAGMWVTEDFTLENVRRISVTYSSDADFEIQLPMPETGDAGTAHRISLPKSEVETTIEVGILDSRQPSWISSDDRFDLDPAAVAYPAIALDNDDYTEEVTGTITVEQLQFIYEGDPGTPDDGTPLVTEDVSTRQSLSIDEVTRQGLNLTVPESGTYTVSLYAADGRLIQEVSQNLSAGVNSMNFTNRLSTGMFVVRVHGQNKNAVSRHILR</sequence>
<dbReference type="AlphaFoldDB" id="U7DBY0"/>
<dbReference type="Gene3D" id="3.20.20.370">
    <property type="entry name" value="Glycoside hydrolase/deacetylase"/>
    <property type="match status" value="1"/>
</dbReference>
<dbReference type="GO" id="GO:0016810">
    <property type="term" value="F:hydrolase activity, acting on carbon-nitrogen (but not peptide) bonds"/>
    <property type="evidence" value="ECO:0007669"/>
    <property type="project" value="InterPro"/>
</dbReference>
<comment type="caution">
    <text evidence="4">The sequence shown here is derived from an EMBL/GenBank/DDBJ whole genome shotgun (WGS) entry which is preliminary data.</text>
</comment>
<feature type="region of interest" description="Disordered" evidence="1">
    <location>
        <begin position="551"/>
        <end position="579"/>
    </location>
</feature>
<dbReference type="OrthoDB" id="438898at2"/>
<organism evidence="4 5">
    <name type="scientific">Chitinivibrio alkaliphilus ACht1</name>
    <dbReference type="NCBI Taxonomy" id="1313304"/>
    <lineage>
        <taxon>Bacteria</taxon>
        <taxon>Pseudomonadati</taxon>
        <taxon>Fibrobacterota</taxon>
        <taxon>Chitinivibrionia</taxon>
        <taxon>Chitinivibrionales</taxon>
        <taxon>Chitinivibrionaceae</taxon>
        <taxon>Chitinivibrio</taxon>
    </lineage>
</organism>
<feature type="chain" id="PRO_5004679172" evidence="2">
    <location>
        <begin position="25"/>
        <end position="825"/>
    </location>
</feature>
<dbReference type="InterPro" id="IPR052740">
    <property type="entry name" value="CE4"/>
</dbReference>
<accession>U7DBY0</accession>
<dbReference type="NCBIfam" id="TIGR04183">
    <property type="entry name" value="Por_Secre_tail"/>
    <property type="match status" value="1"/>
</dbReference>
<protein>
    <submittedName>
        <fullName evidence="4">Polysaccharide deacetylase</fullName>
    </submittedName>
</protein>
<dbReference type="eggNOG" id="COG0726">
    <property type="taxonomic scope" value="Bacteria"/>
</dbReference>
<dbReference type="PANTHER" id="PTHR45985:SF3">
    <property type="entry name" value="CHITIN DEACETYLASE-LIKE 4"/>
    <property type="match status" value="1"/>
</dbReference>
<dbReference type="InterPro" id="IPR026444">
    <property type="entry name" value="Secre_tail"/>
</dbReference>
<proteinExistence type="predicted"/>
<reference evidence="4 5" key="1">
    <citation type="journal article" date="2013" name="Environ. Microbiol.">
        <title>Genome analysis of Chitinivibrio alkaliphilus gen. nov., sp. nov., a novel extremely haloalkaliphilic anaerobic chitinolytic bacterium from the candidate phylum Termite Group 3.</title>
        <authorList>
            <person name="Sorokin D.Y."/>
            <person name="Gumerov V.M."/>
            <person name="Rakitin A.L."/>
            <person name="Beletsky A.V."/>
            <person name="Damste J.S."/>
            <person name="Muyzer G."/>
            <person name="Mardanov A.V."/>
            <person name="Ravin N.V."/>
        </authorList>
    </citation>
    <scope>NUCLEOTIDE SEQUENCE [LARGE SCALE GENOMIC DNA]</scope>
    <source>
        <strain evidence="4 5">ACht1</strain>
    </source>
</reference>
<keyword evidence="2" id="KW-0732">Signal</keyword>
<name>U7DBY0_9BACT</name>
<dbReference type="STRING" id="1313304.CALK_0253"/>
<dbReference type="RefSeq" id="WP_022635801.1">
    <property type="nucleotide sequence ID" value="NZ_ASJR01000002.1"/>
</dbReference>
<keyword evidence="5" id="KW-1185">Reference proteome</keyword>
<dbReference type="InterPro" id="IPR002509">
    <property type="entry name" value="NODB_dom"/>
</dbReference>
<dbReference type="EMBL" id="ASJR01000002">
    <property type="protein sequence ID" value="ERP39088.1"/>
    <property type="molecule type" value="Genomic_DNA"/>
</dbReference>
<dbReference type="Pfam" id="PF01522">
    <property type="entry name" value="Polysacc_deac_1"/>
    <property type="match status" value="1"/>
</dbReference>
<dbReference type="PANTHER" id="PTHR45985">
    <property type="match status" value="1"/>
</dbReference>
<evidence type="ECO:0000256" key="1">
    <source>
        <dbReference type="SAM" id="MobiDB-lite"/>
    </source>
</evidence>
<evidence type="ECO:0000256" key="2">
    <source>
        <dbReference type="SAM" id="SignalP"/>
    </source>
</evidence>
<dbReference type="Proteomes" id="UP000017148">
    <property type="component" value="Unassembled WGS sequence"/>
</dbReference>
<feature type="compositionally biased region" description="Acidic residues" evidence="1">
    <location>
        <begin position="374"/>
        <end position="399"/>
    </location>
</feature>
<feature type="signal peptide" evidence="2">
    <location>
        <begin position="1"/>
        <end position="24"/>
    </location>
</feature>
<gene>
    <name evidence="4" type="ORF">CALK_0253</name>
</gene>
<evidence type="ECO:0000259" key="3">
    <source>
        <dbReference type="Pfam" id="PF01522"/>
    </source>
</evidence>
<feature type="domain" description="NodB homology" evidence="3">
    <location>
        <begin position="89"/>
        <end position="185"/>
    </location>
</feature>
<dbReference type="SUPFAM" id="SSF88713">
    <property type="entry name" value="Glycoside hydrolase/deacetylase"/>
    <property type="match status" value="1"/>
</dbReference>
<feature type="region of interest" description="Disordered" evidence="1">
    <location>
        <begin position="365"/>
        <end position="399"/>
    </location>
</feature>
<feature type="compositionally biased region" description="Acidic residues" evidence="1">
    <location>
        <begin position="551"/>
        <end position="573"/>
    </location>
</feature>
<evidence type="ECO:0000313" key="4">
    <source>
        <dbReference type="EMBL" id="ERP39088.1"/>
    </source>
</evidence>